<keyword evidence="3" id="KW-1185">Reference proteome</keyword>
<dbReference type="SUPFAM" id="SSF159888">
    <property type="entry name" value="YdhG-like"/>
    <property type="match status" value="1"/>
</dbReference>
<dbReference type="RefSeq" id="WP_022969945.1">
    <property type="nucleotide sequence ID" value="NZ_ATVD01000004.1"/>
</dbReference>
<evidence type="ECO:0000313" key="3">
    <source>
        <dbReference type="Proteomes" id="UP000029385"/>
    </source>
</evidence>
<dbReference type="Gene3D" id="3.90.1150.200">
    <property type="match status" value="1"/>
</dbReference>
<dbReference type="PATRIC" id="fig|1121015.4.peg.1852"/>
<protein>
    <recommendedName>
        <fullName evidence="1">YdhG-like domain-containing protein</fullName>
    </recommendedName>
</protein>
<dbReference type="InterPro" id="IPR014922">
    <property type="entry name" value="YdhG-like"/>
</dbReference>
<reference evidence="2 3" key="1">
    <citation type="submission" date="2013-09" db="EMBL/GenBank/DDBJ databases">
        <title>Genome sequencing of Arenimonas oryziterrae.</title>
        <authorList>
            <person name="Chen F."/>
            <person name="Wang G."/>
        </authorList>
    </citation>
    <scope>NUCLEOTIDE SEQUENCE [LARGE SCALE GENOMIC DNA]</scope>
    <source>
        <strain evidence="2 3">YC6267</strain>
    </source>
</reference>
<name>A0A091AU05_9GAMM</name>
<dbReference type="EMBL" id="AVCI01000007">
    <property type="protein sequence ID" value="KFN42826.1"/>
    <property type="molecule type" value="Genomic_DNA"/>
</dbReference>
<feature type="domain" description="YdhG-like" evidence="1">
    <location>
        <begin position="20"/>
        <end position="111"/>
    </location>
</feature>
<dbReference type="eggNOG" id="COG4430">
    <property type="taxonomic scope" value="Bacteria"/>
</dbReference>
<dbReference type="OrthoDB" id="7619808at2"/>
<evidence type="ECO:0000259" key="1">
    <source>
        <dbReference type="Pfam" id="PF08818"/>
    </source>
</evidence>
<evidence type="ECO:0000313" key="2">
    <source>
        <dbReference type="EMBL" id="KFN42826.1"/>
    </source>
</evidence>
<sequence length="201" mass="22493">MGSRDPRVDAYIEKSAEFARPILRHLREVVHAACPETEEAIKWGMPHFLYQGGLLCGFAAFKKHCSFGFWKGAQVVADAADESAMGQFGCLTELSQLPSKKVLTAYIHKAMKIKRDGAAPAAAKKAAKPKPAPLPPADFLAAMGKKRKALACFEAFSPSHKREYIEWITEAKRDETRQRRIAQAVEWLAEGKPRNWKYMDC</sequence>
<proteinExistence type="predicted"/>
<accession>A0A091AU05</accession>
<organism evidence="2 3">
    <name type="scientific">Arenimonas oryziterrae DSM 21050 = YC6267</name>
    <dbReference type="NCBI Taxonomy" id="1121015"/>
    <lineage>
        <taxon>Bacteria</taxon>
        <taxon>Pseudomonadati</taxon>
        <taxon>Pseudomonadota</taxon>
        <taxon>Gammaproteobacteria</taxon>
        <taxon>Lysobacterales</taxon>
        <taxon>Lysobacteraceae</taxon>
        <taxon>Arenimonas</taxon>
    </lineage>
</organism>
<gene>
    <name evidence="2" type="ORF">N789_11895</name>
</gene>
<dbReference type="AlphaFoldDB" id="A0A091AU05"/>
<dbReference type="Proteomes" id="UP000029385">
    <property type="component" value="Unassembled WGS sequence"/>
</dbReference>
<dbReference type="Pfam" id="PF13376">
    <property type="entry name" value="OmdA"/>
    <property type="match status" value="1"/>
</dbReference>
<dbReference type="Pfam" id="PF08818">
    <property type="entry name" value="DUF1801"/>
    <property type="match status" value="1"/>
</dbReference>
<dbReference type="STRING" id="1121015.GCA_000420545_02343"/>
<comment type="caution">
    <text evidence="2">The sequence shown here is derived from an EMBL/GenBank/DDBJ whole genome shotgun (WGS) entry which is preliminary data.</text>
</comment>